<proteinExistence type="predicted"/>
<reference evidence="1" key="1">
    <citation type="journal article" date="2016" name="Nat. Genet.">
        <title>The genome sequences of Arachis duranensis and Arachis ipaensis, the diploid ancestors of cultivated peanut.</title>
        <authorList>
            <person name="Bertioli D.J."/>
            <person name="Cannon S.B."/>
            <person name="Froenicke L."/>
            <person name="Huang G."/>
            <person name="Farmer A.D."/>
            <person name="Cannon E.K."/>
            <person name="Liu X."/>
            <person name="Gao D."/>
            <person name="Clevenger J."/>
            <person name="Dash S."/>
            <person name="Ren L."/>
            <person name="Moretzsohn M.C."/>
            <person name="Shirasawa K."/>
            <person name="Huang W."/>
            <person name="Vidigal B."/>
            <person name="Abernathy B."/>
            <person name="Chu Y."/>
            <person name="Niederhuth C.E."/>
            <person name="Umale P."/>
            <person name="Araujo A.C."/>
            <person name="Kozik A."/>
            <person name="Kim K.D."/>
            <person name="Burow M.D."/>
            <person name="Varshney R.K."/>
            <person name="Wang X."/>
            <person name="Zhang X."/>
            <person name="Barkley N."/>
            <person name="Guimaraes P.M."/>
            <person name="Isobe S."/>
            <person name="Guo B."/>
            <person name="Liao B."/>
            <person name="Stalker H.T."/>
            <person name="Schmitz R.J."/>
            <person name="Scheffler B.E."/>
            <person name="Leal-Bertioli S.C."/>
            <person name="Xun X."/>
            <person name="Jackson S.A."/>
            <person name="Michelmore R."/>
            <person name="Ozias-Akins P."/>
        </authorList>
    </citation>
    <scope>NUCLEOTIDE SEQUENCE [LARGE SCALE GENOMIC DNA]</scope>
    <source>
        <strain evidence="1">cv. V14167</strain>
    </source>
</reference>
<reference evidence="2" key="2">
    <citation type="submission" date="2025-08" db="UniProtKB">
        <authorList>
            <consortium name="RefSeq"/>
        </authorList>
    </citation>
    <scope>IDENTIFICATION</scope>
    <source>
        <tissue evidence="2">Whole plant</tissue>
    </source>
</reference>
<dbReference type="KEGG" id="adu:127742838"/>
<dbReference type="RefSeq" id="XP_052111527.1">
    <property type="nucleotide sequence ID" value="XM_052255567.1"/>
</dbReference>
<organism evidence="1 2">
    <name type="scientific">Arachis duranensis</name>
    <name type="common">Wild peanut</name>
    <dbReference type="NCBI Taxonomy" id="130453"/>
    <lineage>
        <taxon>Eukaryota</taxon>
        <taxon>Viridiplantae</taxon>
        <taxon>Streptophyta</taxon>
        <taxon>Embryophyta</taxon>
        <taxon>Tracheophyta</taxon>
        <taxon>Spermatophyta</taxon>
        <taxon>Magnoliopsida</taxon>
        <taxon>eudicotyledons</taxon>
        <taxon>Gunneridae</taxon>
        <taxon>Pentapetalae</taxon>
        <taxon>rosids</taxon>
        <taxon>fabids</taxon>
        <taxon>Fabales</taxon>
        <taxon>Fabaceae</taxon>
        <taxon>Papilionoideae</taxon>
        <taxon>50 kb inversion clade</taxon>
        <taxon>dalbergioids sensu lato</taxon>
        <taxon>Dalbergieae</taxon>
        <taxon>Pterocarpus clade</taxon>
        <taxon>Arachis</taxon>
    </lineage>
</organism>
<gene>
    <name evidence="2" type="primary">LOC127742838</name>
</gene>
<protein>
    <submittedName>
        <fullName evidence="2">Uncharacterized protein LOC127742838</fullName>
    </submittedName>
</protein>
<accession>A0A9C6WDQ6</accession>
<sequence>MEVTLLLMMIECFTSKNSSMKLKWLRTTTIKLTTNKNYLLTPPIFSIYISIDPHHVDPLHLRDLRDICHYFFHSGDDGSFGTENLVEYVTLMTLFNGELVRFGRAVSNYGLTASIYDVMLIMVVEFKRCCEGYSGSQGVNGGVGYAVVLGGDM</sequence>
<evidence type="ECO:0000313" key="1">
    <source>
        <dbReference type="Proteomes" id="UP000515211"/>
    </source>
</evidence>
<evidence type="ECO:0000313" key="2">
    <source>
        <dbReference type="RefSeq" id="XP_052111527.1"/>
    </source>
</evidence>
<keyword evidence="1" id="KW-1185">Reference proteome</keyword>
<name>A0A9C6WDQ6_ARADU</name>
<dbReference type="GeneID" id="127742838"/>
<dbReference type="AlphaFoldDB" id="A0A9C6WDQ6"/>
<dbReference type="Proteomes" id="UP000515211">
    <property type="component" value="Chromosome 10"/>
</dbReference>